<proteinExistence type="predicted"/>
<comment type="caution">
    <text evidence="7">The sequence shown here is derived from an EMBL/GenBank/DDBJ whole genome shotgun (WGS) entry which is preliminary data.</text>
</comment>
<dbReference type="InterPro" id="IPR000962">
    <property type="entry name" value="Znf_DskA_TraR"/>
</dbReference>
<comment type="caution">
    <text evidence="4">Lacks conserved residue(s) required for the propagation of feature annotation.</text>
</comment>
<feature type="compositionally biased region" description="Basic and acidic residues" evidence="5">
    <location>
        <begin position="97"/>
        <end position="115"/>
    </location>
</feature>
<dbReference type="RefSeq" id="WP_349301370.1">
    <property type="nucleotide sequence ID" value="NZ_JBEDNQ010000014.1"/>
</dbReference>
<evidence type="ECO:0000256" key="5">
    <source>
        <dbReference type="SAM" id="MobiDB-lite"/>
    </source>
</evidence>
<accession>A0ABV1KIL0</accession>
<dbReference type="Pfam" id="PF01258">
    <property type="entry name" value="zf-dskA_traR"/>
    <property type="match status" value="1"/>
</dbReference>
<organism evidence="7 8">
    <name type="scientific">Pseudonocardia nematodicida</name>
    <dbReference type="NCBI Taxonomy" id="1206997"/>
    <lineage>
        <taxon>Bacteria</taxon>
        <taxon>Bacillati</taxon>
        <taxon>Actinomycetota</taxon>
        <taxon>Actinomycetes</taxon>
        <taxon>Pseudonocardiales</taxon>
        <taxon>Pseudonocardiaceae</taxon>
        <taxon>Pseudonocardia</taxon>
    </lineage>
</organism>
<feature type="region of interest" description="Disordered" evidence="5">
    <location>
        <begin position="90"/>
        <end position="122"/>
    </location>
</feature>
<name>A0ABV1KIL0_9PSEU</name>
<feature type="domain" description="Zinc finger DksA/TraR C4-type" evidence="6">
    <location>
        <begin position="80"/>
        <end position="108"/>
    </location>
</feature>
<dbReference type="Gene3D" id="1.20.120.910">
    <property type="entry name" value="DksA, coiled-coil domain"/>
    <property type="match status" value="1"/>
</dbReference>
<evidence type="ECO:0000256" key="4">
    <source>
        <dbReference type="PROSITE-ProRule" id="PRU00510"/>
    </source>
</evidence>
<dbReference type="PROSITE" id="PS51128">
    <property type="entry name" value="ZF_DKSA_2"/>
    <property type="match status" value="1"/>
</dbReference>
<dbReference type="Proteomes" id="UP001494902">
    <property type="component" value="Unassembled WGS sequence"/>
</dbReference>
<evidence type="ECO:0000259" key="6">
    <source>
        <dbReference type="Pfam" id="PF01258"/>
    </source>
</evidence>
<evidence type="ECO:0000256" key="2">
    <source>
        <dbReference type="ARBA" id="ARBA00022771"/>
    </source>
</evidence>
<keyword evidence="1" id="KW-0479">Metal-binding</keyword>
<protein>
    <submittedName>
        <fullName evidence="7">TraR/DksA C4-type zinc finger protein</fullName>
    </submittedName>
</protein>
<evidence type="ECO:0000256" key="1">
    <source>
        <dbReference type="ARBA" id="ARBA00022723"/>
    </source>
</evidence>
<keyword evidence="2" id="KW-0863">Zinc-finger</keyword>
<keyword evidence="3" id="KW-0862">Zinc</keyword>
<dbReference type="SUPFAM" id="SSF57716">
    <property type="entry name" value="Glucocorticoid receptor-like (DNA-binding domain)"/>
    <property type="match status" value="1"/>
</dbReference>
<keyword evidence="8" id="KW-1185">Reference proteome</keyword>
<reference evidence="7 8" key="1">
    <citation type="submission" date="2024-03" db="EMBL/GenBank/DDBJ databases">
        <title>Draft genome sequence of Pseudonocardia nematodicida JCM 31783.</title>
        <authorList>
            <person name="Butdee W."/>
            <person name="Duangmal K."/>
        </authorList>
    </citation>
    <scope>NUCLEOTIDE SEQUENCE [LARGE SCALE GENOMIC DNA]</scope>
    <source>
        <strain evidence="7 8">JCM 31783</strain>
    </source>
</reference>
<feature type="compositionally biased region" description="Basic and acidic residues" evidence="5">
    <location>
        <begin position="1"/>
        <end position="29"/>
    </location>
</feature>
<gene>
    <name evidence="7" type="ORF">WIS52_27850</name>
</gene>
<dbReference type="EMBL" id="JBEDNQ010000014">
    <property type="protein sequence ID" value="MEQ3554297.1"/>
    <property type="molecule type" value="Genomic_DNA"/>
</dbReference>
<evidence type="ECO:0000313" key="7">
    <source>
        <dbReference type="EMBL" id="MEQ3554297.1"/>
    </source>
</evidence>
<dbReference type="PANTHER" id="PTHR33823:SF2">
    <property type="entry name" value="RNA POLYMERASE-BINDING TRANSCRIPTION FACTOR DKSA"/>
    <property type="match status" value="1"/>
</dbReference>
<evidence type="ECO:0000313" key="8">
    <source>
        <dbReference type="Proteomes" id="UP001494902"/>
    </source>
</evidence>
<dbReference type="PANTHER" id="PTHR33823">
    <property type="entry name" value="RNA POLYMERASE-BINDING TRANSCRIPTION FACTOR DKSA-RELATED"/>
    <property type="match status" value="1"/>
</dbReference>
<evidence type="ECO:0000256" key="3">
    <source>
        <dbReference type="ARBA" id="ARBA00022833"/>
    </source>
</evidence>
<feature type="region of interest" description="Disordered" evidence="5">
    <location>
        <begin position="1"/>
        <end position="60"/>
    </location>
</feature>
<sequence>MDAQRARTLLEDELARVEETADRATRDEDPASGADRSAAGQDFGDAGSRAAEAMDRDLTIGTLRGRRDRVRAALGRLDRGEYGRCAECGAEIDDDRLEQRPDTDRCRDHPEDDARMPGPVES</sequence>